<feature type="compositionally biased region" description="Basic and acidic residues" evidence="4">
    <location>
        <begin position="328"/>
        <end position="346"/>
    </location>
</feature>
<feature type="compositionally biased region" description="Basic and acidic residues" evidence="4">
    <location>
        <begin position="562"/>
        <end position="587"/>
    </location>
</feature>
<accession>A0A8I6TF04</accession>
<keyword evidence="7" id="KW-1185">Reference proteome</keyword>
<evidence type="ECO:0000313" key="7">
    <source>
        <dbReference type="Proteomes" id="UP000494040"/>
    </source>
</evidence>
<feature type="compositionally biased region" description="Basic and acidic residues" evidence="4">
    <location>
        <begin position="10"/>
        <end position="20"/>
    </location>
</feature>
<feature type="compositionally biased region" description="Basic and acidic residues" evidence="4">
    <location>
        <begin position="464"/>
        <end position="483"/>
    </location>
</feature>
<dbReference type="InterPro" id="IPR000504">
    <property type="entry name" value="RRM_dom"/>
</dbReference>
<feature type="compositionally biased region" description="Polar residues" evidence="4">
    <location>
        <begin position="61"/>
        <end position="77"/>
    </location>
</feature>
<feature type="compositionally biased region" description="Polar residues" evidence="4">
    <location>
        <begin position="676"/>
        <end position="689"/>
    </location>
</feature>
<feature type="compositionally biased region" description="Basic residues" evidence="4">
    <location>
        <begin position="223"/>
        <end position="235"/>
    </location>
</feature>
<dbReference type="Gene3D" id="3.30.70.330">
    <property type="match status" value="1"/>
</dbReference>
<dbReference type="KEGG" id="clec:106664201"/>
<protein>
    <recommendedName>
        <fullName evidence="5">RRM domain-containing protein</fullName>
    </recommendedName>
</protein>
<keyword evidence="3" id="KW-0175">Coiled coil</keyword>
<proteinExistence type="predicted"/>
<feature type="compositionally biased region" description="Acidic residues" evidence="4">
    <location>
        <begin position="1173"/>
        <end position="1186"/>
    </location>
</feature>
<feature type="compositionally biased region" description="Basic and acidic residues" evidence="4">
    <location>
        <begin position="863"/>
        <end position="912"/>
    </location>
</feature>
<feature type="region of interest" description="Disordered" evidence="4">
    <location>
        <begin position="1251"/>
        <end position="1273"/>
    </location>
</feature>
<dbReference type="RefSeq" id="XP_014245161.1">
    <property type="nucleotide sequence ID" value="XM_014389675.2"/>
</dbReference>
<feature type="compositionally biased region" description="Polar residues" evidence="4">
    <location>
        <begin position="624"/>
        <end position="645"/>
    </location>
</feature>
<feature type="compositionally biased region" description="Basic and acidic residues" evidence="4">
    <location>
        <begin position="137"/>
        <end position="147"/>
    </location>
</feature>
<dbReference type="SUPFAM" id="SSF54928">
    <property type="entry name" value="RNA-binding domain, RBD"/>
    <property type="match status" value="1"/>
</dbReference>
<feature type="region of interest" description="Disordered" evidence="4">
    <location>
        <begin position="726"/>
        <end position="981"/>
    </location>
</feature>
<feature type="compositionally biased region" description="Polar residues" evidence="4">
    <location>
        <begin position="33"/>
        <end position="47"/>
    </location>
</feature>
<feature type="compositionally biased region" description="Polar residues" evidence="4">
    <location>
        <begin position="512"/>
        <end position="523"/>
    </location>
</feature>
<name>A0A8I6TF04_CIMLE</name>
<feature type="region of interest" description="Disordered" evidence="4">
    <location>
        <begin position="1"/>
        <end position="689"/>
    </location>
</feature>
<dbReference type="InterPro" id="IPR012677">
    <property type="entry name" value="Nucleotide-bd_a/b_plait_sf"/>
</dbReference>
<feature type="compositionally biased region" description="Basic and acidic residues" evidence="4">
    <location>
        <begin position="744"/>
        <end position="753"/>
    </location>
</feature>
<feature type="compositionally biased region" description="Basic and acidic residues" evidence="4">
    <location>
        <begin position="211"/>
        <end position="222"/>
    </location>
</feature>
<feature type="domain" description="RRM" evidence="5">
    <location>
        <begin position="1296"/>
        <end position="1384"/>
    </location>
</feature>
<feature type="compositionally biased region" description="Polar residues" evidence="4">
    <location>
        <begin position="268"/>
        <end position="284"/>
    </location>
</feature>
<feature type="compositionally biased region" description="Basic and acidic residues" evidence="4">
    <location>
        <begin position="934"/>
        <end position="943"/>
    </location>
</feature>
<feature type="compositionally biased region" description="Basic and acidic residues" evidence="4">
    <location>
        <begin position="163"/>
        <end position="180"/>
    </location>
</feature>
<dbReference type="Proteomes" id="UP000494040">
    <property type="component" value="Unassembled WGS sequence"/>
</dbReference>
<dbReference type="GeneID" id="106664201"/>
<dbReference type="EnsemblMetazoa" id="XM_014389675.2">
    <property type="protein sequence ID" value="XP_014245161.1"/>
    <property type="gene ID" value="LOC106664201"/>
</dbReference>
<feature type="compositionally biased region" description="Polar residues" evidence="4">
    <location>
        <begin position="734"/>
        <end position="743"/>
    </location>
</feature>
<dbReference type="GO" id="GO:0003723">
    <property type="term" value="F:RNA binding"/>
    <property type="evidence" value="ECO:0007669"/>
    <property type="project" value="UniProtKB-UniRule"/>
</dbReference>
<feature type="compositionally biased region" description="Basic and acidic residues" evidence="4">
    <location>
        <begin position="665"/>
        <end position="675"/>
    </location>
</feature>
<feature type="compositionally biased region" description="Basic and acidic residues" evidence="4">
    <location>
        <begin position="525"/>
        <end position="544"/>
    </location>
</feature>
<sequence>MKKNQGSAAEMKKEEPEPRTTTRSSRRLTTSENVSTPTKTRKSTATQKKTESIPPEVAKPSRSTRNTDAAKVQTTTRTPRKSAVAASKKSDVATPKKSTAQKSPPTVVANKTRRASAVKATETVEKTTKSRATPTKSKTDDKDEKVKPSQKTGGVTPSRRSTRLSDKLPDEESEVVKKTTLDTIAEVPATVSKRRSLLNEFEVVSPTKGKKMQEAGSPEKSKTSHVNKLGKRKSPRGAESATEEPESSPPKAKRTAKNKEKDSDSGKSQEVSSPNKTVKNSSPEQKLGKRKSPRSKEAQDDEPSPSKKAAKLKEEKFESMISPKKKKLEASPDQKKSQGSSPEKDTRKSRRQAEACTEEPELSPTKAKRTVKNKEKDSNDDKKPHDVASPNKAGTNTVEQNLAKRKSPRSNTQEGDPSPSKRAAKWKEEKLENMGSPKKKKPSISPEKSARKSPRSNSNSKNKNNTEDEKSEVLLESSPEKKTRSPKQQDSPKSVKKSSVETKSKNDLMASPTKTQKSLTSSDSQEEKQVECSPKKTKLEDESKQPGVTEPDVQEQVSPEEAEPKQDTSEEKEKKSLPLETEHKDDNLNEPDSLNESSNDVENSQELKDVESENTQGKMEECQLDTNQEIPENNEEPSSLGNKTDVNQESKTEVSAGEQIVSEEVVEKVNNDDIKTSNSVEEVESPSKQNYAEQIIENAQNSALETCTAENKSNAEIQERQVEKIKTDLELDSNADTNKTVDSTSHDVNHKEMVMSNDPLETSYKTEEDKTLDSDKTEVKSLDSPKEDKEKPFGTLSQDIPESKATSKTESEEFKEEKQDAPVGGSPQTEETCASVVENEQASNKLLAEPVEKLHQNIPESEETSKTDESEEARNENTEFEVKQEAQTDESSEKDIETCTKSKGDECDKIDDIPASEESIISVEDFMVDSDTDKEEKSKDAAKPENVLCFEEEGNEEKPVNPLHTEKTPLDIKENNLTDDRTELEVSKVELYDENEKLEDEVQQIKHDKDGLKVNEKNSLDVENAKTEKTTLSDELSNTTVSFCSKTEQNVSESLEQDKVKKENCVSEPESPLKNANNHTPPMILTNENCNDSDNSCDSGVEVHKSPIDREDQFENFPMKKINVASQAQEVDTESEQNHVTPAQGKDIPQMELEEIETEEKEGDDTILLSTCDESESGDEESAAESDNERKLVKNKFTDIVDRIEKEVLDNGKEDCKKMEMENLEVGVIKSEEVNEDKVIKTMKMEKQEVMDNSCSKKTKLSEEEEESEVTSVKKPKIEQEIKAFDNEDTLDRLKYRISLCNLPKDATENQIRTAFTTVAVHDIIDTYIFVPNAKKNKSARAIVSFRTEKSLHKAISSYGKIEINGTPIYMLFDNALPFNWNKKPDTNENTSNKETANKNPKKRYIAHISKIPIVANANDILNALAERGISSVSRITLHKPTSPSQHYLKGFVKFSKKKSLLKTLRKADRIRVNGNPIKIVPGDEKSYELLKAKRAHTLPSTSKENSTVQ</sequence>
<feature type="compositionally biased region" description="Basic and acidic residues" evidence="4">
    <location>
        <begin position="372"/>
        <end position="386"/>
    </location>
</feature>
<feature type="compositionally biased region" description="Basic and acidic residues" evidence="4">
    <location>
        <begin position="257"/>
        <end position="267"/>
    </location>
</feature>
<evidence type="ECO:0000256" key="3">
    <source>
        <dbReference type="SAM" id="Coils"/>
    </source>
</evidence>
<feature type="compositionally biased region" description="Basic and acidic residues" evidence="4">
    <location>
        <begin position="1101"/>
        <end position="1113"/>
    </location>
</feature>
<dbReference type="InterPro" id="IPR035979">
    <property type="entry name" value="RBD_domain_sf"/>
</dbReference>
<evidence type="ECO:0000256" key="2">
    <source>
        <dbReference type="PROSITE-ProRule" id="PRU00176"/>
    </source>
</evidence>
<feature type="compositionally biased region" description="Polar residues" evidence="4">
    <location>
        <begin position="826"/>
        <end position="844"/>
    </location>
</feature>
<dbReference type="PROSITE" id="PS50102">
    <property type="entry name" value="RRM"/>
    <property type="match status" value="1"/>
</dbReference>
<feature type="compositionally biased region" description="Low complexity" evidence="4">
    <location>
        <begin position="21"/>
        <end position="32"/>
    </location>
</feature>
<organism evidence="6 7">
    <name type="scientific">Cimex lectularius</name>
    <name type="common">Bed bug</name>
    <name type="synonym">Acanthia lectularia</name>
    <dbReference type="NCBI Taxonomy" id="79782"/>
    <lineage>
        <taxon>Eukaryota</taxon>
        <taxon>Metazoa</taxon>
        <taxon>Ecdysozoa</taxon>
        <taxon>Arthropoda</taxon>
        <taxon>Hexapoda</taxon>
        <taxon>Insecta</taxon>
        <taxon>Pterygota</taxon>
        <taxon>Neoptera</taxon>
        <taxon>Paraneoptera</taxon>
        <taxon>Hemiptera</taxon>
        <taxon>Heteroptera</taxon>
        <taxon>Panheteroptera</taxon>
        <taxon>Cimicomorpha</taxon>
        <taxon>Cimicidae</taxon>
        <taxon>Cimex</taxon>
    </lineage>
</organism>
<feature type="compositionally biased region" description="Basic and acidic residues" evidence="4">
    <location>
        <begin position="764"/>
        <end position="792"/>
    </location>
</feature>
<evidence type="ECO:0000259" key="5">
    <source>
        <dbReference type="PROSITE" id="PS50102"/>
    </source>
</evidence>
<evidence type="ECO:0000313" key="6">
    <source>
        <dbReference type="EnsemblMetazoa" id="XP_014245161.1"/>
    </source>
</evidence>
<dbReference type="CDD" id="cd00590">
    <property type="entry name" value="RRM_SF"/>
    <property type="match status" value="1"/>
</dbReference>
<keyword evidence="1 2" id="KW-0694">RNA-binding</keyword>
<feature type="compositionally biased region" description="Low complexity" evidence="4">
    <location>
        <begin position="1089"/>
        <end position="1099"/>
    </location>
</feature>
<feature type="compositionally biased region" description="Polar residues" evidence="4">
    <location>
        <begin position="590"/>
        <end position="604"/>
    </location>
</feature>
<reference evidence="6" key="1">
    <citation type="submission" date="2022-01" db="UniProtKB">
        <authorList>
            <consortium name="EnsemblMetazoa"/>
        </authorList>
    </citation>
    <scope>IDENTIFICATION</scope>
</reference>
<evidence type="ECO:0000256" key="4">
    <source>
        <dbReference type="SAM" id="MobiDB-lite"/>
    </source>
</evidence>
<feature type="compositionally biased region" description="Polar residues" evidence="4">
    <location>
        <begin position="149"/>
        <end position="159"/>
    </location>
</feature>
<evidence type="ECO:0000256" key="1">
    <source>
        <dbReference type="ARBA" id="ARBA00022884"/>
    </source>
</evidence>
<feature type="compositionally biased region" description="Basic and acidic residues" evidence="4">
    <location>
        <begin position="1056"/>
        <end position="1065"/>
    </location>
</feature>
<feature type="region of interest" description="Disordered" evidence="4">
    <location>
        <begin position="1048"/>
        <end position="1192"/>
    </location>
</feature>
<dbReference type="OMA" id="SIRHIAC"/>
<feature type="compositionally biased region" description="Acidic residues" evidence="4">
    <location>
        <begin position="1152"/>
        <end position="1165"/>
    </location>
</feature>
<dbReference type="Pfam" id="PF00076">
    <property type="entry name" value="RRM_1"/>
    <property type="match status" value="1"/>
</dbReference>
<feature type="coiled-coil region" evidence="3">
    <location>
        <begin position="981"/>
        <end position="1015"/>
    </location>
</feature>
<feature type="compositionally biased region" description="Basic and acidic residues" evidence="4">
    <location>
        <begin position="801"/>
        <end position="820"/>
    </location>
</feature>
<feature type="compositionally biased region" description="Basic and acidic residues" evidence="4">
    <location>
        <begin position="956"/>
        <end position="981"/>
    </location>
</feature>